<name>T0GKY9_9LEPT</name>
<keyword evidence="3" id="KW-1185">Reference proteome</keyword>
<feature type="domain" description="Insertion element IS150 protein InsJ-like helix-turn-helix" evidence="1">
    <location>
        <begin position="17"/>
        <end position="46"/>
    </location>
</feature>
<dbReference type="InterPro" id="IPR055247">
    <property type="entry name" value="InsJ-like_HTH"/>
</dbReference>
<dbReference type="STRING" id="1049789.LEP1GSC050_2796"/>
<sequence length="151" mass="17117">MPGKLIRVAPSKSTLSKLAEDHSLTEIAKKLNISRNTVAYWIEKYKIKFRKSRRKWTDKEIEILEARFGDLTLEELSVVLNRTKHAISRQAHLLEKAGVEIAKRSANPEINRGIKITRSELLELLQEKGVKGYSDGLGGDSECNYVLGKKI</sequence>
<dbReference type="Pfam" id="PF13518">
    <property type="entry name" value="HTH_28"/>
    <property type="match status" value="1"/>
</dbReference>
<proteinExistence type="predicted"/>
<comment type="caution">
    <text evidence="2">The sequence shown here is derived from an EMBL/GenBank/DDBJ whole genome shotgun (WGS) entry which is preliminary data.</text>
</comment>
<dbReference type="SUPFAM" id="SSF46689">
    <property type="entry name" value="Homeodomain-like"/>
    <property type="match status" value="1"/>
</dbReference>
<dbReference type="Gene3D" id="1.10.10.60">
    <property type="entry name" value="Homeodomain-like"/>
    <property type="match status" value="1"/>
</dbReference>
<dbReference type="Proteomes" id="UP000015454">
    <property type="component" value="Unassembled WGS sequence"/>
</dbReference>
<dbReference type="InterPro" id="IPR009057">
    <property type="entry name" value="Homeodomain-like_sf"/>
</dbReference>
<evidence type="ECO:0000313" key="3">
    <source>
        <dbReference type="Proteomes" id="UP000015454"/>
    </source>
</evidence>
<evidence type="ECO:0000313" key="2">
    <source>
        <dbReference type="EMBL" id="EQA46038.1"/>
    </source>
</evidence>
<reference evidence="2" key="1">
    <citation type="submission" date="2013-05" db="EMBL/GenBank/DDBJ databases">
        <authorList>
            <person name="Harkins D.M."/>
            <person name="Durkin A.S."/>
            <person name="Brinkac L.M."/>
            <person name="Haft D.H."/>
            <person name="Selengut J.D."/>
            <person name="Sanka R."/>
            <person name="DePew J."/>
            <person name="Purushe J."/>
            <person name="Hartskeerl R.A."/>
            <person name="Ahmed A."/>
            <person name="van der Linden H."/>
            <person name="Goris M.G.A."/>
            <person name="Vinetz J.M."/>
            <person name="Sutton G.G."/>
            <person name="Nierman W.C."/>
            <person name="Fouts D.E."/>
        </authorList>
    </citation>
    <scope>NUCLEOTIDE SEQUENCE [LARGE SCALE GENOMIC DNA]</scope>
    <source>
        <strain evidence="2">5399</strain>
    </source>
</reference>
<evidence type="ECO:0000259" key="1">
    <source>
        <dbReference type="Pfam" id="PF13518"/>
    </source>
</evidence>
<accession>T0GKY9</accession>
<dbReference type="EMBL" id="AHMO02000008">
    <property type="protein sequence ID" value="EQA46038.1"/>
    <property type="molecule type" value="Genomic_DNA"/>
</dbReference>
<organism evidence="2 3">
    <name type="scientific">Leptospira broomii serovar Hurstbridge str. 5399</name>
    <dbReference type="NCBI Taxonomy" id="1049789"/>
    <lineage>
        <taxon>Bacteria</taxon>
        <taxon>Pseudomonadati</taxon>
        <taxon>Spirochaetota</taxon>
        <taxon>Spirochaetia</taxon>
        <taxon>Leptospirales</taxon>
        <taxon>Leptospiraceae</taxon>
        <taxon>Leptospira</taxon>
    </lineage>
</organism>
<protein>
    <submittedName>
        <fullName evidence="2">Terminase, ATPase subunit, gpP-like protein</fullName>
    </submittedName>
</protein>
<dbReference type="AlphaFoldDB" id="T0GKY9"/>
<gene>
    <name evidence="2" type="ORF">LEP1GSC050_2796</name>
</gene>